<dbReference type="PATRIC" id="fig|1423803.3.peg.1758"/>
<protein>
    <submittedName>
        <fullName evidence="2">Uncharacterized protein</fullName>
    </submittedName>
</protein>
<proteinExistence type="predicted"/>
<evidence type="ECO:0000313" key="3">
    <source>
        <dbReference type="Proteomes" id="UP000051589"/>
    </source>
</evidence>
<feature type="chain" id="PRO_5038857272" evidence="1">
    <location>
        <begin position="31"/>
        <end position="177"/>
    </location>
</feature>
<keyword evidence="1" id="KW-0732">Signal</keyword>
<sequence>MNTTRVKKILGMVLLVMVALFAGLANPQTAAAKSVSYHKTTSVPKAFRRNWYHYDKPNKYVCRDKFSKNHITSRSKINGHVGSYTAKLAIRKNSYGFYKTQEYGWDNQIYPDNWIIVKNWKVNGKKQTVLMHILFEYAHIYTKKPIKKELYVKVYNHKSVFKHIGSYYTMNQWLAKF</sequence>
<comment type="caution">
    <text evidence="2">The sequence shown here is derived from an EMBL/GenBank/DDBJ whole genome shotgun (WGS) entry which is preliminary data.</text>
</comment>
<name>A0A0R2DGG5_9LACO</name>
<evidence type="ECO:0000256" key="1">
    <source>
        <dbReference type="SAM" id="SignalP"/>
    </source>
</evidence>
<dbReference type="Proteomes" id="UP000051589">
    <property type="component" value="Unassembled WGS sequence"/>
</dbReference>
<dbReference type="RefSeq" id="WP_061776173.1">
    <property type="nucleotide sequence ID" value="NZ_AYZH01000005.1"/>
</dbReference>
<dbReference type="EMBL" id="AYZH01000005">
    <property type="protein sequence ID" value="KRN02710.1"/>
    <property type="molecule type" value="Genomic_DNA"/>
</dbReference>
<dbReference type="OrthoDB" id="2286488at2"/>
<evidence type="ECO:0000313" key="2">
    <source>
        <dbReference type="EMBL" id="KRN02710.1"/>
    </source>
</evidence>
<gene>
    <name evidence="2" type="ORF">FD13_GL001705</name>
</gene>
<organism evidence="2 3">
    <name type="scientific">Levilactobacillus senmaizukei DSM 21775 = NBRC 103853</name>
    <dbReference type="NCBI Taxonomy" id="1423803"/>
    <lineage>
        <taxon>Bacteria</taxon>
        <taxon>Bacillati</taxon>
        <taxon>Bacillota</taxon>
        <taxon>Bacilli</taxon>
        <taxon>Lactobacillales</taxon>
        <taxon>Lactobacillaceae</taxon>
        <taxon>Levilactobacillus</taxon>
    </lineage>
</organism>
<dbReference type="STRING" id="1423803.FD13_GL001705"/>
<accession>A0A0R2DGG5</accession>
<dbReference type="AlphaFoldDB" id="A0A0R2DGG5"/>
<keyword evidence="3" id="KW-1185">Reference proteome</keyword>
<reference evidence="2 3" key="1">
    <citation type="journal article" date="2015" name="Genome Announc.">
        <title>Expanding the biotechnology potential of lactobacilli through comparative genomics of 213 strains and associated genera.</title>
        <authorList>
            <person name="Sun Z."/>
            <person name="Harris H.M."/>
            <person name="McCann A."/>
            <person name="Guo C."/>
            <person name="Argimon S."/>
            <person name="Zhang W."/>
            <person name="Yang X."/>
            <person name="Jeffery I.B."/>
            <person name="Cooney J.C."/>
            <person name="Kagawa T.F."/>
            <person name="Liu W."/>
            <person name="Song Y."/>
            <person name="Salvetti E."/>
            <person name="Wrobel A."/>
            <person name="Rasinkangas P."/>
            <person name="Parkhill J."/>
            <person name="Rea M.C."/>
            <person name="O'Sullivan O."/>
            <person name="Ritari J."/>
            <person name="Douillard F.P."/>
            <person name="Paul Ross R."/>
            <person name="Yang R."/>
            <person name="Briner A.E."/>
            <person name="Felis G.E."/>
            <person name="de Vos W.M."/>
            <person name="Barrangou R."/>
            <person name="Klaenhammer T.R."/>
            <person name="Caufield P.W."/>
            <person name="Cui Y."/>
            <person name="Zhang H."/>
            <person name="O'Toole P.W."/>
        </authorList>
    </citation>
    <scope>NUCLEOTIDE SEQUENCE [LARGE SCALE GENOMIC DNA]</scope>
    <source>
        <strain evidence="2 3">DSM 21775</strain>
    </source>
</reference>
<feature type="signal peptide" evidence="1">
    <location>
        <begin position="1"/>
        <end position="30"/>
    </location>
</feature>